<evidence type="ECO:0008006" key="4">
    <source>
        <dbReference type="Google" id="ProtNLM"/>
    </source>
</evidence>
<keyword evidence="1" id="KW-0732">Signal</keyword>
<reference evidence="2" key="2">
    <citation type="submission" date="2020-09" db="EMBL/GenBank/DDBJ databases">
        <title>Reference genome assembly for Australian Ascochyta lentis isolate Al4.</title>
        <authorList>
            <person name="Lee R.C."/>
            <person name="Farfan-Caceres L.M."/>
            <person name="Debler J.W."/>
            <person name="Williams A.H."/>
            <person name="Henares B.M."/>
        </authorList>
    </citation>
    <scope>NUCLEOTIDE SEQUENCE</scope>
    <source>
        <strain evidence="2">Al4</strain>
    </source>
</reference>
<name>A0A8H7JC40_9PLEO</name>
<keyword evidence="3" id="KW-1185">Reference proteome</keyword>
<dbReference type="AlphaFoldDB" id="A0A8H7JC40"/>
<proteinExistence type="predicted"/>
<gene>
    <name evidence="2" type="ORF">EKO04_000444</name>
</gene>
<dbReference type="Proteomes" id="UP000651452">
    <property type="component" value="Unassembled WGS sequence"/>
</dbReference>
<feature type="signal peptide" evidence="1">
    <location>
        <begin position="1"/>
        <end position="22"/>
    </location>
</feature>
<feature type="chain" id="PRO_5034740172" description="SSCRP protein" evidence="1">
    <location>
        <begin position="23"/>
        <end position="107"/>
    </location>
</feature>
<comment type="caution">
    <text evidence="2">The sequence shown here is derived from an EMBL/GenBank/DDBJ whole genome shotgun (WGS) entry which is preliminary data.</text>
</comment>
<accession>A0A8H7JC40</accession>
<sequence length="107" mass="11271">MKFLAVAAVLAIPALAMPEALGARDNVKLNQYSSMSDCKNDKDILYHAAPVSGRCYNIDGKTGAFFINTAGFLASKLYTGTGCNGNTLGVTGGSCIERGQWNSFKLG</sequence>
<protein>
    <recommendedName>
        <fullName evidence="4">SSCRP protein</fullName>
    </recommendedName>
</protein>
<reference evidence="2" key="1">
    <citation type="submission" date="2018-12" db="EMBL/GenBank/DDBJ databases">
        <authorList>
            <person name="Syme R.A."/>
            <person name="Farfan-Caceres L."/>
            <person name="Lichtenzveig J."/>
        </authorList>
    </citation>
    <scope>NUCLEOTIDE SEQUENCE</scope>
    <source>
        <strain evidence="2">Al4</strain>
    </source>
</reference>
<evidence type="ECO:0000313" key="3">
    <source>
        <dbReference type="Proteomes" id="UP000651452"/>
    </source>
</evidence>
<evidence type="ECO:0000256" key="1">
    <source>
        <dbReference type="SAM" id="SignalP"/>
    </source>
</evidence>
<evidence type="ECO:0000313" key="2">
    <source>
        <dbReference type="EMBL" id="KAF9700846.1"/>
    </source>
</evidence>
<organism evidence="2 3">
    <name type="scientific">Ascochyta lentis</name>
    <dbReference type="NCBI Taxonomy" id="205686"/>
    <lineage>
        <taxon>Eukaryota</taxon>
        <taxon>Fungi</taxon>
        <taxon>Dikarya</taxon>
        <taxon>Ascomycota</taxon>
        <taxon>Pezizomycotina</taxon>
        <taxon>Dothideomycetes</taxon>
        <taxon>Pleosporomycetidae</taxon>
        <taxon>Pleosporales</taxon>
        <taxon>Pleosporineae</taxon>
        <taxon>Didymellaceae</taxon>
        <taxon>Ascochyta</taxon>
    </lineage>
</organism>
<dbReference type="EMBL" id="RZGK01000002">
    <property type="protein sequence ID" value="KAF9700846.1"/>
    <property type="molecule type" value="Genomic_DNA"/>
</dbReference>
<dbReference type="OrthoDB" id="3712072at2759"/>